<evidence type="ECO:0000256" key="6">
    <source>
        <dbReference type="ARBA" id="ARBA00022989"/>
    </source>
</evidence>
<evidence type="ECO:0000256" key="5">
    <source>
        <dbReference type="ARBA" id="ARBA00022737"/>
    </source>
</evidence>
<keyword evidence="5" id="KW-0677">Repeat</keyword>
<protein>
    <submittedName>
        <fullName evidence="12">ADP/ATP translocase</fullName>
    </submittedName>
</protein>
<dbReference type="InterPro" id="IPR023395">
    <property type="entry name" value="MCP_dom_sf"/>
</dbReference>
<accession>A0A0N5BH07</accession>
<feature type="repeat" description="Solcar" evidence="8">
    <location>
        <begin position="125"/>
        <end position="214"/>
    </location>
</feature>
<evidence type="ECO:0000256" key="1">
    <source>
        <dbReference type="ARBA" id="ARBA00004141"/>
    </source>
</evidence>
<comment type="similarity">
    <text evidence="2 9">Belongs to the mitochondrial carrier (TC 2.A.29) family.</text>
</comment>
<dbReference type="PROSITE" id="PS50920">
    <property type="entry name" value="SOLCAR"/>
    <property type="match status" value="2"/>
</dbReference>
<evidence type="ECO:0000256" key="8">
    <source>
        <dbReference type="PROSITE-ProRule" id="PRU00282"/>
    </source>
</evidence>
<dbReference type="WBParaSite" id="SPAL_0000525500.1">
    <property type="protein sequence ID" value="SPAL_0000525500.1"/>
    <property type="gene ID" value="SPAL_0000525500"/>
</dbReference>
<dbReference type="GO" id="GO:0016020">
    <property type="term" value="C:membrane"/>
    <property type="evidence" value="ECO:0007669"/>
    <property type="project" value="UniProtKB-SubCell"/>
</dbReference>
<organism evidence="11 12">
    <name type="scientific">Strongyloides papillosus</name>
    <name type="common">Intestinal threadworm</name>
    <dbReference type="NCBI Taxonomy" id="174720"/>
    <lineage>
        <taxon>Eukaryota</taxon>
        <taxon>Metazoa</taxon>
        <taxon>Ecdysozoa</taxon>
        <taxon>Nematoda</taxon>
        <taxon>Chromadorea</taxon>
        <taxon>Rhabditida</taxon>
        <taxon>Tylenchina</taxon>
        <taxon>Panagrolaimomorpha</taxon>
        <taxon>Strongyloidoidea</taxon>
        <taxon>Strongyloididae</taxon>
        <taxon>Strongyloides</taxon>
    </lineage>
</organism>
<evidence type="ECO:0000313" key="12">
    <source>
        <dbReference type="WBParaSite" id="SPAL_0000525500.1"/>
    </source>
</evidence>
<evidence type="ECO:0000256" key="4">
    <source>
        <dbReference type="ARBA" id="ARBA00022692"/>
    </source>
</evidence>
<keyword evidence="3 9" id="KW-0813">Transport</keyword>
<reference evidence="12" key="1">
    <citation type="submission" date="2017-02" db="UniProtKB">
        <authorList>
            <consortium name="WormBaseParasite"/>
        </authorList>
    </citation>
    <scope>IDENTIFICATION</scope>
</reference>
<evidence type="ECO:0000256" key="10">
    <source>
        <dbReference type="SAM" id="Phobius"/>
    </source>
</evidence>
<dbReference type="STRING" id="174720.A0A0N5BH07"/>
<evidence type="ECO:0000256" key="2">
    <source>
        <dbReference type="ARBA" id="ARBA00006375"/>
    </source>
</evidence>
<evidence type="ECO:0000313" key="11">
    <source>
        <dbReference type="Proteomes" id="UP000046392"/>
    </source>
</evidence>
<evidence type="ECO:0000256" key="7">
    <source>
        <dbReference type="ARBA" id="ARBA00023136"/>
    </source>
</evidence>
<dbReference type="InterPro" id="IPR050391">
    <property type="entry name" value="Mito_Metabolite_Transporter"/>
</dbReference>
<name>A0A0N5BH07_STREA</name>
<dbReference type="Gene3D" id="1.50.40.10">
    <property type="entry name" value="Mitochondrial carrier domain"/>
    <property type="match status" value="1"/>
</dbReference>
<sequence>MSMKFNIYDIENSSTKKVELSIYYHFKQHKQQQGLSDRVIGSFAGNPTGIAFIRMTGDGRLPPEQRRNYKNVFNSIFRVVREERLFTLWRGCTPTIMRAMVVSVAQLATYSQAKEMILKSKVVEDGIFCHFLVLMVSGLATTIISMPVDIVKTRIQSMRVVDGKPEYSGMADVVKKVISKKGFFALWKCFKPYYLADGEYIALTLILLEQLFSTYNKYILGHKVANTL</sequence>
<keyword evidence="4 8" id="KW-0812">Transmembrane</keyword>
<dbReference type="Proteomes" id="UP000046392">
    <property type="component" value="Unplaced"/>
</dbReference>
<keyword evidence="11" id="KW-1185">Reference proteome</keyword>
<feature type="repeat" description="Solcar" evidence="8">
    <location>
        <begin position="32"/>
        <end position="116"/>
    </location>
</feature>
<dbReference type="InterPro" id="IPR018108">
    <property type="entry name" value="MCP_transmembrane"/>
</dbReference>
<proteinExistence type="inferred from homology"/>
<dbReference type="AlphaFoldDB" id="A0A0N5BH07"/>
<feature type="transmembrane region" description="Helical" evidence="10">
    <location>
        <begin position="127"/>
        <end position="148"/>
    </location>
</feature>
<dbReference type="Pfam" id="PF00153">
    <property type="entry name" value="Mito_carr"/>
    <property type="match status" value="2"/>
</dbReference>
<dbReference type="PANTHER" id="PTHR45618">
    <property type="entry name" value="MITOCHONDRIAL DICARBOXYLATE CARRIER-RELATED"/>
    <property type="match status" value="1"/>
</dbReference>
<evidence type="ECO:0000256" key="9">
    <source>
        <dbReference type="RuleBase" id="RU000488"/>
    </source>
</evidence>
<dbReference type="SUPFAM" id="SSF103506">
    <property type="entry name" value="Mitochondrial carrier"/>
    <property type="match status" value="1"/>
</dbReference>
<keyword evidence="7 8" id="KW-0472">Membrane</keyword>
<evidence type="ECO:0000256" key="3">
    <source>
        <dbReference type="ARBA" id="ARBA00022448"/>
    </source>
</evidence>
<keyword evidence="6 10" id="KW-1133">Transmembrane helix</keyword>
<comment type="subcellular location">
    <subcellularLocation>
        <location evidence="1">Membrane</location>
        <topology evidence="1">Multi-pass membrane protein</topology>
    </subcellularLocation>
</comment>